<dbReference type="InterPro" id="IPR017972">
    <property type="entry name" value="Cyt_P450_CS"/>
</dbReference>
<dbReference type="Proteomes" id="UP000053342">
    <property type="component" value="Unassembled WGS sequence"/>
</dbReference>
<reference evidence="9 10" key="1">
    <citation type="submission" date="2015-01" db="EMBL/GenBank/DDBJ databases">
        <title>The Genome Sequence of Exophiala oligosperma CBS72588.</title>
        <authorList>
            <consortium name="The Broad Institute Genomics Platform"/>
            <person name="Cuomo C."/>
            <person name="de Hoog S."/>
            <person name="Gorbushina A."/>
            <person name="Stielow B."/>
            <person name="Teixiera M."/>
            <person name="Abouelleil A."/>
            <person name="Chapman S.B."/>
            <person name="Priest M."/>
            <person name="Young S.K."/>
            <person name="Wortman J."/>
            <person name="Nusbaum C."/>
            <person name="Birren B."/>
        </authorList>
    </citation>
    <scope>NUCLEOTIDE SEQUENCE [LARGE SCALE GENOMIC DNA]</scope>
    <source>
        <strain evidence="9 10">CBS 72588</strain>
    </source>
</reference>
<keyword evidence="3 7" id="KW-0479">Metal-binding</keyword>
<protein>
    <recommendedName>
        <fullName evidence="11">Cytochrome P450</fullName>
    </recommendedName>
</protein>
<dbReference type="Pfam" id="PF00067">
    <property type="entry name" value="p450"/>
    <property type="match status" value="2"/>
</dbReference>
<dbReference type="GeneID" id="27352723"/>
<name>A0A0D2DZQ5_9EURO</name>
<comment type="similarity">
    <text evidence="2 8">Belongs to the cytochrome P450 family.</text>
</comment>
<evidence type="ECO:0000313" key="10">
    <source>
        <dbReference type="Proteomes" id="UP000053342"/>
    </source>
</evidence>
<dbReference type="HOGENOM" id="CLU_001570_2_1_1"/>
<dbReference type="PANTHER" id="PTHR46300:SF2">
    <property type="entry name" value="CYTOCHROME P450 MONOOXYGENASE ALNH-RELATED"/>
    <property type="match status" value="1"/>
</dbReference>
<dbReference type="EMBL" id="KN847332">
    <property type="protein sequence ID" value="KIW48010.1"/>
    <property type="molecule type" value="Genomic_DNA"/>
</dbReference>
<dbReference type="PRINTS" id="PR00463">
    <property type="entry name" value="EP450I"/>
</dbReference>
<evidence type="ECO:0000256" key="4">
    <source>
        <dbReference type="ARBA" id="ARBA00023002"/>
    </source>
</evidence>
<evidence type="ECO:0000256" key="3">
    <source>
        <dbReference type="ARBA" id="ARBA00022723"/>
    </source>
</evidence>
<dbReference type="STRING" id="215243.A0A0D2DZQ5"/>
<dbReference type="InterPro" id="IPR001128">
    <property type="entry name" value="Cyt_P450"/>
</dbReference>
<dbReference type="AlphaFoldDB" id="A0A0D2DZQ5"/>
<feature type="binding site" description="axial binding residue" evidence="7">
    <location>
        <position position="420"/>
    </location>
    <ligand>
        <name>heme</name>
        <dbReference type="ChEBI" id="CHEBI:30413"/>
    </ligand>
    <ligandPart>
        <name>Fe</name>
        <dbReference type="ChEBI" id="CHEBI:18248"/>
    </ligandPart>
</feature>
<dbReference type="SUPFAM" id="SSF48264">
    <property type="entry name" value="Cytochrome P450"/>
    <property type="match status" value="1"/>
</dbReference>
<dbReference type="Gene3D" id="1.10.630.10">
    <property type="entry name" value="Cytochrome P450"/>
    <property type="match status" value="1"/>
</dbReference>
<dbReference type="GO" id="GO:0005506">
    <property type="term" value="F:iron ion binding"/>
    <property type="evidence" value="ECO:0007669"/>
    <property type="project" value="InterPro"/>
</dbReference>
<dbReference type="CDD" id="cd11065">
    <property type="entry name" value="CYP64-like"/>
    <property type="match status" value="1"/>
</dbReference>
<evidence type="ECO:0000256" key="2">
    <source>
        <dbReference type="ARBA" id="ARBA00010617"/>
    </source>
</evidence>
<evidence type="ECO:0000256" key="1">
    <source>
        <dbReference type="ARBA" id="ARBA00001971"/>
    </source>
</evidence>
<keyword evidence="4 8" id="KW-0560">Oxidoreductase</keyword>
<dbReference type="VEuPathDB" id="FungiDB:PV06_00649"/>
<dbReference type="InterPro" id="IPR050364">
    <property type="entry name" value="Cytochrome_P450_fung"/>
</dbReference>
<evidence type="ECO:0000256" key="8">
    <source>
        <dbReference type="RuleBase" id="RU000461"/>
    </source>
</evidence>
<organism evidence="9 10">
    <name type="scientific">Exophiala oligosperma</name>
    <dbReference type="NCBI Taxonomy" id="215243"/>
    <lineage>
        <taxon>Eukaryota</taxon>
        <taxon>Fungi</taxon>
        <taxon>Dikarya</taxon>
        <taxon>Ascomycota</taxon>
        <taxon>Pezizomycotina</taxon>
        <taxon>Eurotiomycetes</taxon>
        <taxon>Chaetothyriomycetidae</taxon>
        <taxon>Chaetothyriales</taxon>
        <taxon>Herpotrichiellaceae</taxon>
        <taxon>Exophiala</taxon>
    </lineage>
</organism>
<evidence type="ECO:0008006" key="11">
    <source>
        <dbReference type="Google" id="ProtNLM"/>
    </source>
</evidence>
<evidence type="ECO:0000256" key="7">
    <source>
        <dbReference type="PIRSR" id="PIRSR602401-1"/>
    </source>
</evidence>
<dbReference type="InterPro" id="IPR036396">
    <property type="entry name" value="Cyt_P450_sf"/>
</dbReference>
<dbReference type="GO" id="GO:0020037">
    <property type="term" value="F:heme binding"/>
    <property type="evidence" value="ECO:0007669"/>
    <property type="project" value="InterPro"/>
</dbReference>
<evidence type="ECO:0000256" key="6">
    <source>
        <dbReference type="ARBA" id="ARBA00023033"/>
    </source>
</evidence>
<dbReference type="GO" id="GO:0004497">
    <property type="term" value="F:monooxygenase activity"/>
    <property type="evidence" value="ECO:0007669"/>
    <property type="project" value="UniProtKB-KW"/>
</dbReference>
<dbReference type="PANTHER" id="PTHR46300">
    <property type="entry name" value="P450, PUTATIVE (EUROFUNG)-RELATED-RELATED"/>
    <property type="match status" value="1"/>
</dbReference>
<keyword evidence="10" id="KW-1185">Reference proteome</keyword>
<sequence>MGLLLLAPVIFTVGVLIYSIACIGRRGPNLPNGPRTLPIIGNLHQMPLHKPYLQFTEWAKQYGGMYSLKLGPGTAVVLTDRRIIKQIMDKKASASSNRPVSLVSQHLITEGDHMLMMDNTPSKIHQAESVQLLYDVLQSPDEWMQHLKRFSNSIIMSIVYGIRSPSIDAPWTKKLNDIVELWARINEFGATPPVDLFPILKLVPQRFLGNWMNRASLVHDKVHNLYGGLLRSVEERRRTTGPTDCIADRLLEQEEKHGLSSHNIMLLAGVTLKGGSDTSASTLSSWLQAMILYPEVQKKAQAEIDAVVGDKRLPTWSDYKSMPYLATMVKEAMRWRPTAPLGFPHALSEDQWVDGKFLPKGTVLFVNVYGLHQDESKFPHPNTFDPDHYKGRTLLAAEYANSADYENRDHYGFGNGRRLCPGIHLADRNLWHAITKLLWAFKIEPKMDPETKKPILPDPSVETGYREGLTMCPFEFPAMITVRSEARRQLILKEYADAKANFFPKYEQVDLF</sequence>
<evidence type="ECO:0000313" key="9">
    <source>
        <dbReference type="EMBL" id="KIW48010.1"/>
    </source>
</evidence>
<dbReference type="InterPro" id="IPR002401">
    <property type="entry name" value="Cyt_P450_E_grp-I"/>
</dbReference>
<dbReference type="RefSeq" id="XP_016268226.1">
    <property type="nucleotide sequence ID" value="XM_016401173.1"/>
</dbReference>
<comment type="cofactor">
    <cofactor evidence="1 7">
        <name>heme</name>
        <dbReference type="ChEBI" id="CHEBI:30413"/>
    </cofactor>
</comment>
<proteinExistence type="inferred from homology"/>
<keyword evidence="7 8" id="KW-0349">Heme</keyword>
<accession>A0A0D2DZQ5</accession>
<keyword evidence="6 8" id="KW-0503">Monooxygenase</keyword>
<dbReference type="PROSITE" id="PS00086">
    <property type="entry name" value="CYTOCHROME_P450"/>
    <property type="match status" value="1"/>
</dbReference>
<dbReference type="GO" id="GO:0016705">
    <property type="term" value="F:oxidoreductase activity, acting on paired donors, with incorporation or reduction of molecular oxygen"/>
    <property type="evidence" value="ECO:0007669"/>
    <property type="project" value="InterPro"/>
</dbReference>
<dbReference type="OrthoDB" id="1103324at2759"/>
<gene>
    <name evidence="9" type="ORF">PV06_00649</name>
</gene>
<keyword evidence="5 7" id="KW-0408">Iron</keyword>
<evidence type="ECO:0000256" key="5">
    <source>
        <dbReference type="ARBA" id="ARBA00023004"/>
    </source>
</evidence>